<feature type="transmembrane region" description="Helical" evidence="5">
    <location>
        <begin position="289"/>
        <end position="316"/>
    </location>
</feature>
<keyword evidence="7" id="KW-1185">Reference proteome</keyword>
<evidence type="ECO:0000313" key="7">
    <source>
        <dbReference type="Proteomes" id="UP000181790"/>
    </source>
</evidence>
<evidence type="ECO:0000256" key="4">
    <source>
        <dbReference type="ARBA" id="ARBA00023136"/>
    </source>
</evidence>
<proteinExistence type="predicted"/>
<feature type="transmembrane region" description="Helical" evidence="5">
    <location>
        <begin position="233"/>
        <end position="258"/>
    </location>
</feature>
<reference evidence="6 7" key="1">
    <citation type="submission" date="2016-10" db="EMBL/GenBank/DDBJ databases">
        <title>Arsenicibacter rosenii gen. nov., sp. nov., an efficient arsenic-methylating bacterium isolated from an arsenic-contaminated paddy soil.</title>
        <authorList>
            <person name="Huang K."/>
        </authorList>
    </citation>
    <scope>NUCLEOTIDE SEQUENCE [LARGE SCALE GENOMIC DNA]</scope>
    <source>
        <strain evidence="6 7">SM-1</strain>
    </source>
</reference>
<comment type="caution">
    <text evidence="6">The sequence shown here is derived from an EMBL/GenBank/DDBJ whole genome shotgun (WGS) entry which is preliminary data.</text>
</comment>
<feature type="transmembrane region" description="Helical" evidence="5">
    <location>
        <begin position="12"/>
        <end position="31"/>
    </location>
</feature>
<dbReference type="Gene3D" id="1.20.1740.10">
    <property type="entry name" value="Amino acid/polyamine transporter I"/>
    <property type="match status" value="1"/>
</dbReference>
<dbReference type="Proteomes" id="UP000181790">
    <property type="component" value="Unassembled WGS sequence"/>
</dbReference>
<keyword evidence="4 5" id="KW-0472">Membrane</keyword>
<dbReference type="RefSeq" id="WP_071501445.1">
    <property type="nucleotide sequence ID" value="NZ_MORL01000001.1"/>
</dbReference>
<feature type="transmembrane region" description="Helical" evidence="5">
    <location>
        <begin position="364"/>
        <end position="385"/>
    </location>
</feature>
<dbReference type="PANTHER" id="PTHR11785">
    <property type="entry name" value="AMINO ACID TRANSPORTER"/>
    <property type="match status" value="1"/>
</dbReference>
<evidence type="ECO:0000256" key="1">
    <source>
        <dbReference type="ARBA" id="ARBA00004141"/>
    </source>
</evidence>
<dbReference type="GO" id="GO:0015179">
    <property type="term" value="F:L-amino acid transmembrane transporter activity"/>
    <property type="evidence" value="ECO:0007669"/>
    <property type="project" value="TreeGrafter"/>
</dbReference>
<feature type="transmembrane region" description="Helical" evidence="5">
    <location>
        <begin position="85"/>
        <end position="110"/>
    </location>
</feature>
<name>A0A1S2VQ94_9BACT</name>
<feature type="transmembrane region" description="Helical" evidence="5">
    <location>
        <begin position="425"/>
        <end position="442"/>
    </location>
</feature>
<protein>
    <submittedName>
        <fullName evidence="6">Amino acid permease</fullName>
    </submittedName>
</protein>
<accession>A0A1S2VQ94</accession>
<dbReference type="InterPro" id="IPR050598">
    <property type="entry name" value="AminoAcid_Transporter"/>
</dbReference>
<feature type="transmembrane region" description="Helical" evidence="5">
    <location>
        <begin position="154"/>
        <end position="173"/>
    </location>
</feature>
<evidence type="ECO:0000256" key="2">
    <source>
        <dbReference type="ARBA" id="ARBA00022692"/>
    </source>
</evidence>
<dbReference type="Pfam" id="PF13520">
    <property type="entry name" value="AA_permease_2"/>
    <property type="match status" value="1"/>
</dbReference>
<dbReference type="EMBL" id="MORL01000001">
    <property type="protein sequence ID" value="OIN60941.1"/>
    <property type="molecule type" value="Genomic_DNA"/>
</dbReference>
<keyword evidence="2 5" id="KW-0812">Transmembrane</keyword>
<feature type="transmembrane region" description="Helical" evidence="5">
    <location>
        <begin position="397"/>
        <end position="419"/>
    </location>
</feature>
<evidence type="ECO:0000256" key="3">
    <source>
        <dbReference type="ARBA" id="ARBA00022989"/>
    </source>
</evidence>
<dbReference type="AlphaFoldDB" id="A0A1S2VQ94"/>
<dbReference type="GO" id="GO:0016020">
    <property type="term" value="C:membrane"/>
    <property type="evidence" value="ECO:0007669"/>
    <property type="project" value="UniProtKB-SubCell"/>
</dbReference>
<feature type="transmembrane region" description="Helical" evidence="5">
    <location>
        <begin position="337"/>
        <end position="358"/>
    </location>
</feature>
<feature type="transmembrane region" description="Helical" evidence="5">
    <location>
        <begin position="37"/>
        <end position="59"/>
    </location>
</feature>
<evidence type="ECO:0000256" key="5">
    <source>
        <dbReference type="SAM" id="Phobius"/>
    </source>
</evidence>
<dbReference type="PIRSF" id="PIRSF006060">
    <property type="entry name" value="AA_transporter"/>
    <property type="match status" value="1"/>
</dbReference>
<evidence type="ECO:0000313" key="6">
    <source>
        <dbReference type="EMBL" id="OIN60941.1"/>
    </source>
</evidence>
<feature type="transmembrane region" description="Helical" evidence="5">
    <location>
        <begin position="122"/>
        <end position="142"/>
    </location>
</feature>
<feature type="transmembrane region" description="Helical" evidence="5">
    <location>
        <begin position="193"/>
        <end position="213"/>
    </location>
</feature>
<dbReference type="InterPro" id="IPR002293">
    <property type="entry name" value="AA/rel_permease1"/>
</dbReference>
<dbReference type="PANTHER" id="PTHR11785:SF512">
    <property type="entry name" value="SOBREMESA, ISOFORM B"/>
    <property type="match status" value="1"/>
</dbReference>
<gene>
    <name evidence="6" type="ORF">BLX24_02325</name>
</gene>
<sequence length="454" mass="48724">MANLERSIGLRPAILLVVSVIVGSGVFKKVAPMAAELQSPLLILACWTGAGLISLAGALSNSEMAGVFSDSGGEYIYYQKIYGRFFAFMYGWGNFMVMKTAAIAALAHIFGQSVVSLPGVGTGIGVQVLATVLILLLTWVNYRGVPFAEGLSRLLTYLMFLSVGVIIVLGLQSASGSVSHMTQVSSSGKADTLHGFGLLSALTAASLGAFWGYEGWNHIGYLGEEVKNPQRTLPLALGVGTGLVILLYTLLNAVYIYVLPVDALIQLNSRPDKIAAVEVIREAAGRGGALFVSCLILVTTFNATNASILMSARIFFAMARDRLFFPDAAHIHPVYRTPSMALLLQGGWSILLVWSGSFDQLTDLLIFVSFLFYGATSLGVIILRYKQPALYRPYRVPGYPVIPAFFTFFCAVLVGMTVLSQPADALTGAGLLATGIPFYLYFGRQTHPEKAADR</sequence>
<comment type="subcellular location">
    <subcellularLocation>
        <location evidence="1">Membrane</location>
        <topology evidence="1">Multi-pass membrane protein</topology>
    </subcellularLocation>
</comment>
<dbReference type="OrthoDB" id="9810109at2"/>
<keyword evidence="3 5" id="KW-1133">Transmembrane helix</keyword>
<organism evidence="6 7">
    <name type="scientific">Arsenicibacter rosenii</name>
    <dbReference type="NCBI Taxonomy" id="1750698"/>
    <lineage>
        <taxon>Bacteria</taxon>
        <taxon>Pseudomonadati</taxon>
        <taxon>Bacteroidota</taxon>
        <taxon>Cytophagia</taxon>
        <taxon>Cytophagales</taxon>
        <taxon>Spirosomataceae</taxon>
        <taxon>Arsenicibacter</taxon>
    </lineage>
</organism>